<evidence type="ECO:0000313" key="3">
    <source>
        <dbReference type="EMBL" id="CAH1857267.1"/>
    </source>
</evidence>
<dbReference type="InterPro" id="IPR014729">
    <property type="entry name" value="Rossmann-like_a/b/a_fold"/>
</dbReference>
<accession>A0ABN8HAV7</accession>
<dbReference type="Pfam" id="PF00582">
    <property type="entry name" value="Usp"/>
    <property type="match status" value="1"/>
</dbReference>
<dbReference type="Proteomes" id="UP000838102">
    <property type="component" value="Unassembled WGS sequence"/>
</dbReference>
<dbReference type="SUPFAM" id="SSF52402">
    <property type="entry name" value="Adenine nucleotide alpha hydrolases-like"/>
    <property type="match status" value="1"/>
</dbReference>
<keyword evidence="4" id="KW-1185">Reference proteome</keyword>
<dbReference type="PRINTS" id="PR01438">
    <property type="entry name" value="UNVRSLSTRESS"/>
</dbReference>
<comment type="similarity">
    <text evidence="1">Belongs to the universal stress protein A family.</text>
</comment>
<comment type="caution">
    <text evidence="3">The sequence shown here is derived from an EMBL/GenBank/DDBJ whole genome shotgun (WGS) entry which is preliminary data.</text>
</comment>
<evidence type="ECO:0000259" key="2">
    <source>
        <dbReference type="Pfam" id="PF00582"/>
    </source>
</evidence>
<gene>
    <name evidence="3" type="ORF">LMG032447_01477</name>
</gene>
<dbReference type="PANTHER" id="PTHR46268">
    <property type="entry name" value="STRESS RESPONSE PROTEIN NHAX"/>
    <property type="match status" value="1"/>
</dbReference>
<dbReference type="InterPro" id="IPR006015">
    <property type="entry name" value="Universal_stress_UspA"/>
</dbReference>
<feature type="domain" description="UspA" evidence="2">
    <location>
        <begin position="5"/>
        <end position="146"/>
    </location>
</feature>
<proteinExistence type="inferred from homology"/>
<name>A0ABN8HAV7_9LACO</name>
<dbReference type="CDD" id="cd00293">
    <property type="entry name" value="USP-like"/>
    <property type="match status" value="1"/>
</dbReference>
<sequence length="146" mass="15747">MVKDYQKILVPMDGSKESEAALARAIDLTKLAGDSATLSILNVIDTRVFQNIASFDDTMVDAVADQARKSLEKYQKQAQDAGIKNVDYLIEYGSPKALIANDVPTELKADLIVIGATGLNAVERFVIGSVTAYVTRAAITDVLVVR</sequence>
<dbReference type="EMBL" id="CAKOEU010000009">
    <property type="protein sequence ID" value="CAH1857267.1"/>
    <property type="molecule type" value="Genomic_DNA"/>
</dbReference>
<organism evidence="3 4">
    <name type="scientific">Convivina praedatoris</name>
    <dbReference type="NCBI Taxonomy" id="2880963"/>
    <lineage>
        <taxon>Bacteria</taxon>
        <taxon>Bacillati</taxon>
        <taxon>Bacillota</taxon>
        <taxon>Bacilli</taxon>
        <taxon>Lactobacillales</taxon>
        <taxon>Lactobacillaceae</taxon>
        <taxon>Convivina</taxon>
    </lineage>
</organism>
<dbReference type="RefSeq" id="WP_248706790.1">
    <property type="nucleotide sequence ID" value="NZ_CAKOET010000009.1"/>
</dbReference>
<evidence type="ECO:0000256" key="1">
    <source>
        <dbReference type="ARBA" id="ARBA00008791"/>
    </source>
</evidence>
<dbReference type="Gene3D" id="3.40.50.620">
    <property type="entry name" value="HUPs"/>
    <property type="match status" value="1"/>
</dbReference>
<dbReference type="PANTHER" id="PTHR46268:SF6">
    <property type="entry name" value="UNIVERSAL STRESS PROTEIN UP12"/>
    <property type="match status" value="1"/>
</dbReference>
<evidence type="ECO:0000313" key="4">
    <source>
        <dbReference type="Proteomes" id="UP000838102"/>
    </source>
</evidence>
<dbReference type="InterPro" id="IPR006016">
    <property type="entry name" value="UspA"/>
</dbReference>
<reference evidence="3" key="1">
    <citation type="submission" date="2022-03" db="EMBL/GenBank/DDBJ databases">
        <authorList>
            <person name="Hettiarachchi G."/>
        </authorList>
    </citation>
    <scope>NUCLEOTIDE SEQUENCE</scope>
    <source>
        <strain evidence="3">LMG 32447</strain>
    </source>
</reference>
<protein>
    <submittedName>
        <fullName evidence="3">Universal stress protein</fullName>
    </submittedName>
</protein>